<feature type="transmembrane region" description="Helical" evidence="1">
    <location>
        <begin position="73"/>
        <end position="98"/>
    </location>
</feature>
<reference evidence="2 3" key="1">
    <citation type="submission" date="2015-07" db="EMBL/GenBank/DDBJ databases">
        <title>High-quality genome of monoxenous trypanosomatid Leptomonas pyrrhocoris.</title>
        <authorList>
            <person name="Flegontov P."/>
            <person name="Butenko A."/>
            <person name="Firsov S."/>
            <person name="Vlcek C."/>
            <person name="Logacheva M.D."/>
            <person name="Field M."/>
            <person name="Filatov D."/>
            <person name="Flegontova O."/>
            <person name="Gerasimov E."/>
            <person name="Jackson A.P."/>
            <person name="Kelly S."/>
            <person name="Opperdoes F."/>
            <person name="O'Reilly A."/>
            <person name="Votypka J."/>
            <person name="Yurchenko V."/>
            <person name="Lukes J."/>
        </authorList>
    </citation>
    <scope>NUCLEOTIDE SEQUENCE [LARGE SCALE GENOMIC DNA]</scope>
    <source>
        <strain evidence="2">H10</strain>
    </source>
</reference>
<keyword evidence="1" id="KW-1133">Transmembrane helix</keyword>
<sequence>MTTSRSPCFTPSPPQLLCFCWWWCRCLFSSPRFFFNIYGLKMTHYLECVLYCFFSFADLLVLFYLLVVSPVAAAFWLCFSSSVRLAAASALHHLGLALFRQYSLSPSILLVWYSPITSSSLLLLMVMVLM</sequence>
<feature type="transmembrane region" description="Helical" evidence="1">
    <location>
        <begin position="110"/>
        <end position="129"/>
    </location>
</feature>
<dbReference type="EMBL" id="LGTL01000026">
    <property type="protein sequence ID" value="KPA75067.1"/>
    <property type="molecule type" value="Genomic_DNA"/>
</dbReference>
<gene>
    <name evidence="2" type="ORF">ABB37_08746</name>
</gene>
<evidence type="ECO:0000313" key="2">
    <source>
        <dbReference type="EMBL" id="KPA75067.1"/>
    </source>
</evidence>
<dbReference type="AlphaFoldDB" id="A0A0M9FSG9"/>
<name>A0A0M9FSG9_LEPPY</name>
<dbReference type="GeneID" id="26909029"/>
<evidence type="ECO:0000256" key="1">
    <source>
        <dbReference type="SAM" id="Phobius"/>
    </source>
</evidence>
<keyword evidence="3" id="KW-1185">Reference proteome</keyword>
<keyword evidence="1" id="KW-0472">Membrane</keyword>
<organism evidence="2 3">
    <name type="scientific">Leptomonas pyrrhocoris</name>
    <name type="common">Firebug parasite</name>
    <dbReference type="NCBI Taxonomy" id="157538"/>
    <lineage>
        <taxon>Eukaryota</taxon>
        <taxon>Discoba</taxon>
        <taxon>Euglenozoa</taxon>
        <taxon>Kinetoplastea</taxon>
        <taxon>Metakinetoplastina</taxon>
        <taxon>Trypanosomatida</taxon>
        <taxon>Trypanosomatidae</taxon>
        <taxon>Leishmaniinae</taxon>
        <taxon>Leptomonas</taxon>
    </lineage>
</organism>
<dbReference type="RefSeq" id="XP_015653506.1">
    <property type="nucleotide sequence ID" value="XM_015807848.1"/>
</dbReference>
<protein>
    <submittedName>
        <fullName evidence="2">Uncharacterized protein</fullName>
    </submittedName>
</protein>
<comment type="caution">
    <text evidence="2">The sequence shown here is derived from an EMBL/GenBank/DDBJ whole genome shotgun (WGS) entry which is preliminary data.</text>
</comment>
<keyword evidence="1" id="KW-0812">Transmembrane</keyword>
<dbReference type="Proteomes" id="UP000037923">
    <property type="component" value="Unassembled WGS sequence"/>
</dbReference>
<proteinExistence type="predicted"/>
<feature type="transmembrane region" description="Helical" evidence="1">
    <location>
        <begin position="48"/>
        <end position="67"/>
    </location>
</feature>
<accession>A0A0M9FSG9</accession>
<dbReference type="VEuPathDB" id="TriTrypDB:LpyrH10_26_0410"/>
<evidence type="ECO:0000313" key="3">
    <source>
        <dbReference type="Proteomes" id="UP000037923"/>
    </source>
</evidence>